<name>A0ABX8MYY5_9PSED</name>
<keyword evidence="1" id="KW-0732">Signal</keyword>
<dbReference type="Proteomes" id="UP000693952">
    <property type="component" value="Chromosome"/>
</dbReference>
<evidence type="ECO:0000313" key="2">
    <source>
        <dbReference type="EMBL" id="QXH43599.1"/>
    </source>
</evidence>
<dbReference type="InterPro" id="IPR048133">
    <property type="entry name" value="PraA/PraB-like"/>
</dbReference>
<accession>A0ABX8MYY5</accession>
<gene>
    <name evidence="2" type="ORF">KSS89_15655</name>
</gene>
<dbReference type="EMBL" id="CP077074">
    <property type="protein sequence ID" value="QXH43599.1"/>
    <property type="molecule type" value="Genomic_DNA"/>
</dbReference>
<proteinExistence type="predicted"/>
<feature type="chain" id="PRO_5047074284" evidence="1">
    <location>
        <begin position="26"/>
        <end position="163"/>
    </location>
</feature>
<organism evidence="2 3">
    <name type="scientific">Pseudomonas sessilinigenes</name>
    <dbReference type="NCBI Taxonomy" id="658629"/>
    <lineage>
        <taxon>Bacteria</taxon>
        <taxon>Pseudomonadati</taxon>
        <taxon>Pseudomonadota</taxon>
        <taxon>Gammaproteobacteria</taxon>
        <taxon>Pseudomonadales</taxon>
        <taxon>Pseudomonadaceae</taxon>
        <taxon>Pseudomonas</taxon>
    </lineage>
</organism>
<evidence type="ECO:0000313" key="3">
    <source>
        <dbReference type="Proteomes" id="UP000693952"/>
    </source>
</evidence>
<dbReference type="RefSeq" id="WP_124346796.1">
    <property type="nucleotide sequence ID" value="NZ_CP027706.1"/>
</dbReference>
<keyword evidence="3" id="KW-1185">Reference proteome</keyword>
<dbReference type="NCBIfam" id="NF041561">
    <property type="entry name" value="PraA"/>
    <property type="match status" value="1"/>
</dbReference>
<evidence type="ECO:0000256" key="1">
    <source>
        <dbReference type="SAM" id="SignalP"/>
    </source>
</evidence>
<reference evidence="2" key="1">
    <citation type="submission" date="2021-06" db="EMBL/GenBank/DDBJ databases">
        <title>Updating the genus Pseudomonas: Description of 43 new species and partition of the Pseudomonas putida group.</title>
        <authorList>
            <person name="Girard L."/>
            <person name="Lood C."/>
            <person name="Vandamme P."/>
            <person name="Rokni-Zadeh H."/>
            <person name="van Noort V."/>
            <person name="Hofte M."/>
            <person name="Lavigne R."/>
            <person name="De Mot R."/>
        </authorList>
    </citation>
    <scope>NUCLEOTIDE SEQUENCE</scope>
    <source>
        <strain evidence="2">CMR12a</strain>
    </source>
</reference>
<sequence>MNTIKTLFSVASCVICLGVTSMVSAATIEPKGASFTAPGTITVKSPASFNRAVKCNINFSGNVAADGSKATITGATVGGSNILCGVPVLQNLPWTLTATSTTSGTVSGVMFQVLSACSDTPATISGNWSNEQNKLWVSTPQQVGRCTITDLSVNPNPRFTVSD</sequence>
<protein>
    <submittedName>
        <fullName evidence="2">Protein activator</fullName>
    </submittedName>
</protein>
<dbReference type="NCBIfam" id="NF041562">
    <property type="entry name" value="PraB"/>
    <property type="match status" value="1"/>
</dbReference>
<feature type="signal peptide" evidence="1">
    <location>
        <begin position="1"/>
        <end position="25"/>
    </location>
</feature>